<evidence type="ECO:0000313" key="2">
    <source>
        <dbReference type="EMBL" id="PSB45222.1"/>
    </source>
</evidence>
<feature type="signal peptide" evidence="1">
    <location>
        <begin position="1"/>
        <end position="26"/>
    </location>
</feature>
<accession>A0A2T1FJP5</accession>
<sequence>MKKHKITSISLLAAIATVAMSLPASAQVGQSSIGPSLQFGNGQAAIGIDSKFGVSENLSLRPFIYFPNNGTNFGTALTYDLPLRNTDSTVLITPFIGGALDINTGGNNSFTAVSLVGGADFDLNDSLQLKTSLSVPLSNNNRSTSLAVGAGFRF</sequence>
<dbReference type="EMBL" id="PVWO01000504">
    <property type="protein sequence ID" value="PSB45222.1"/>
    <property type="molecule type" value="Genomic_DNA"/>
</dbReference>
<gene>
    <name evidence="2" type="ORF">C7B77_25300</name>
</gene>
<protein>
    <recommendedName>
        <fullName evidence="4">Outer membrane protein beta-barrel domain-containing protein</fullName>
    </recommendedName>
</protein>
<evidence type="ECO:0008006" key="4">
    <source>
        <dbReference type="Google" id="ProtNLM"/>
    </source>
</evidence>
<dbReference type="OrthoDB" id="530668at2"/>
<dbReference type="AlphaFoldDB" id="A0A2T1FJP5"/>
<dbReference type="RefSeq" id="WP_106311472.1">
    <property type="nucleotide sequence ID" value="NZ_PVWO01000504.1"/>
</dbReference>
<name>A0A2T1FJP5_9CYAN</name>
<reference evidence="2 3" key="1">
    <citation type="submission" date="2018-03" db="EMBL/GenBank/DDBJ databases">
        <title>The ancient ancestry and fast evolution of plastids.</title>
        <authorList>
            <person name="Moore K.R."/>
            <person name="Magnabosco C."/>
            <person name="Momper L."/>
            <person name="Gold D.A."/>
            <person name="Bosak T."/>
            <person name="Fournier G.P."/>
        </authorList>
    </citation>
    <scope>NUCLEOTIDE SEQUENCE [LARGE SCALE GENOMIC DNA]</scope>
    <source>
        <strain evidence="2 3">CCALA 037</strain>
    </source>
</reference>
<keyword evidence="3" id="KW-1185">Reference proteome</keyword>
<keyword evidence="1" id="KW-0732">Signal</keyword>
<evidence type="ECO:0000256" key="1">
    <source>
        <dbReference type="SAM" id="SignalP"/>
    </source>
</evidence>
<evidence type="ECO:0000313" key="3">
    <source>
        <dbReference type="Proteomes" id="UP000238937"/>
    </source>
</evidence>
<proteinExistence type="predicted"/>
<organism evidence="2 3">
    <name type="scientific">Chamaesiphon polymorphus CCALA 037</name>
    <dbReference type="NCBI Taxonomy" id="2107692"/>
    <lineage>
        <taxon>Bacteria</taxon>
        <taxon>Bacillati</taxon>
        <taxon>Cyanobacteriota</taxon>
        <taxon>Cyanophyceae</taxon>
        <taxon>Gomontiellales</taxon>
        <taxon>Chamaesiphonaceae</taxon>
        <taxon>Chamaesiphon</taxon>
    </lineage>
</organism>
<dbReference type="Proteomes" id="UP000238937">
    <property type="component" value="Unassembled WGS sequence"/>
</dbReference>
<comment type="caution">
    <text evidence="2">The sequence shown here is derived from an EMBL/GenBank/DDBJ whole genome shotgun (WGS) entry which is preliminary data.</text>
</comment>
<feature type="chain" id="PRO_5015393514" description="Outer membrane protein beta-barrel domain-containing protein" evidence="1">
    <location>
        <begin position="27"/>
        <end position="154"/>
    </location>
</feature>